<dbReference type="SMART" id="SM00761">
    <property type="entry name" value="HDAC_interact"/>
    <property type="match status" value="1"/>
</dbReference>
<reference evidence="7" key="1">
    <citation type="submission" date="2017-02" db="UniProtKB">
        <authorList>
            <consortium name="WormBaseParasite"/>
        </authorList>
    </citation>
    <scope>IDENTIFICATION</scope>
</reference>
<evidence type="ECO:0000256" key="1">
    <source>
        <dbReference type="ARBA" id="ARBA00004123"/>
    </source>
</evidence>
<feature type="compositionally biased region" description="Polar residues" evidence="4">
    <location>
        <begin position="1908"/>
        <end position="1923"/>
    </location>
</feature>
<dbReference type="STRING" id="131310.A0A0N4ZU68"/>
<dbReference type="Pfam" id="PF08295">
    <property type="entry name" value="Sin3_corepress"/>
    <property type="match status" value="1"/>
</dbReference>
<dbReference type="InterPro" id="IPR031693">
    <property type="entry name" value="Sin3_C"/>
</dbReference>
<evidence type="ECO:0000313" key="6">
    <source>
        <dbReference type="Proteomes" id="UP000038045"/>
    </source>
</evidence>
<keyword evidence="2 3" id="KW-0539">Nucleus</keyword>
<feature type="compositionally biased region" description="Acidic residues" evidence="4">
    <location>
        <begin position="1982"/>
        <end position="1998"/>
    </location>
</feature>
<evidence type="ECO:0000259" key="5">
    <source>
        <dbReference type="SMART" id="SM00761"/>
    </source>
</evidence>
<evidence type="ECO:0000256" key="3">
    <source>
        <dbReference type="PROSITE-ProRule" id="PRU00810"/>
    </source>
</evidence>
<feature type="compositionally biased region" description="Acidic residues" evidence="4">
    <location>
        <begin position="1796"/>
        <end position="1829"/>
    </location>
</feature>
<feature type="compositionally biased region" description="Basic and acidic residues" evidence="4">
    <location>
        <begin position="1971"/>
        <end position="1981"/>
    </location>
</feature>
<dbReference type="InterPro" id="IPR013194">
    <property type="entry name" value="HDAC_interact_dom"/>
</dbReference>
<comment type="subcellular location">
    <subcellularLocation>
        <location evidence="1 3">Nucleus</location>
    </subcellularLocation>
</comment>
<dbReference type="Pfam" id="PF16879">
    <property type="entry name" value="Sin3a_C"/>
    <property type="match status" value="1"/>
</dbReference>
<accession>A0A0N4ZU68</accession>
<proteinExistence type="predicted"/>
<dbReference type="InterPro" id="IPR036600">
    <property type="entry name" value="PAH_sf"/>
</dbReference>
<feature type="compositionally biased region" description="Acidic residues" evidence="4">
    <location>
        <begin position="1941"/>
        <end position="1957"/>
    </location>
</feature>
<feature type="domain" description="Histone deacetylase interacting" evidence="5">
    <location>
        <begin position="983"/>
        <end position="1086"/>
    </location>
</feature>
<feature type="region of interest" description="Disordered" evidence="4">
    <location>
        <begin position="1326"/>
        <end position="1351"/>
    </location>
</feature>
<dbReference type="WBParaSite" id="PTRK_0001213400.1">
    <property type="protein sequence ID" value="PTRK_0001213400.1"/>
    <property type="gene ID" value="PTRK_0001213400"/>
</dbReference>
<evidence type="ECO:0000256" key="4">
    <source>
        <dbReference type="SAM" id="MobiDB-lite"/>
    </source>
</evidence>
<sequence length="2036" mass="234651">MGNEDSENISMTVVNDKCEATIENTSIPDNISIDEIKEVQNNITDSDIYTSKEIKNPINENINESNEEFNEIESAINDESVTSNLPKNETEENNYKIGDTSDEMKSEEIEIEESHAHIFDKTDDISSNKITINQNLNVEIPYINEISSTVDFPYDSNSEINQDSHISSSKNESDLTLPEINMDTIVSCKLPCGLKVTLPSNLVPKDSIIFSTITSTEISTISSNGEIPCYPNGNIDLSCLKESKVDDSNESTENEEVTEEKNDIISCLSREISKAMYSGTQSIYTDETTNSSTKSITDLVGVSHTNYSNGLDNATTSFLDACSPDLTGSQSSNTAGSLSSSLLGNQINNFLGTLTNEFITNQLSNLSSGQLNSLTGAYINSFPDLSNSLENNCTSHLLSFSNNLLSAHESQTNNIGVSNNLYAPYLNSTFIRESSLTNDLSSFHDALDDKNECDDSPSSSIEGLESVESKNSKKLQVHDALLYLDDVRRKFNGTDVYNHFLTVMRLFKGQLIDTPAVIKKVADLFKGYPYLVVGFNAFLPTGYQVKLIDNELYAEEPSGKKWPVYNDDVPVGTALKTATEIVKQNALSSQVLSLLAKDPSIINSLNNPSLVLGNNLETLPQITLINQNSQVSYSPDISSSQRITNLEKTDDNMSKPMTKALLFISKIRAFYLDEDATYNKFLNILQAYQEIQNLGNTELIEEIFKSIAQLFAANKDLIKEFSDFIPDIHISQKYLYLKIAKEVIESTKEDDNKFASLVPNDDFLNNENLRRKKKRRKGRSYTGLCADPLPSDNNSEDNDLDDYMNDFDSENEMDGDNEINGDNILTDSINFNNCETNNICENIKDDDDSSGEKIIEKEDIQEITAENSTINKKLDPGEVLKLLERKEHMTKEESDECIFFGNLARQVRLPSEAVTIHNQLKLLDTISGAITYADDVPYHKKVEHIFRNYPKFKSSWLEMRNRADPYRMVPERVRGPKKAFFQSLKNIGRSYRLLPADYPRPLCSGRTAFEQQFLNDDYVAFPLWLSDEKRGEGICHKKSPTEELYIKLEEERFEYDMAILVTQAGLDVLEAFWDKLQNYNHKNKNKLIIDKRFGGTSDTLIERSMHRIYNHHTKFMISCMIEKPHLFLKNVMERMKQFIEDLTIQKHSCNVLWREKSDNLFYKAQDYQGNVQRQFDCKLLKGKTLVNQVVERNKALIKKQQHGDLTIKRTEFLQILPYTTQTFKEASELILHYVRKHLYMSKKEKIVVVQIVSELLPELLCYDPMTYDIDDYEGPILDPLDDNNENIENIEIDKKDMFVYLWDKSKNKKSEKSEEINSNAYYEINESGKRKRSDSPDNDEPASKVSKRDETSELLEEIKLKHPKRSPQNYIPNHSSIEYRTIFCNDAWIMFIRHFAIICDRLNSLKRKQDQLVEMYNDEEKEREKRKRRDSNNINSQVSEHLEMFDTPYHESALHPDKGHPSTFYTKVYEKLLLFVSGNMKQDQFEDFVRNIFTTTSHVLYSLDKFVQVAAKNCINAIGCEPDEENIATLYYRMSKAINAKTKFFDNMELDEQIDYQMAAEELIQRSKIFKLDFVKDTFNQGVSIYYRFIKQASLSDSDDEDDEENSMDIVWREFMDSLETEKLTKTMKNIIKERQNILPRNLKKKASKTNLTREELNRLPFIHKEPEDKDLWFEGHIRALEKPSDKFYISYVIGSSDLLVRKGYSEKAQKVTCMTDSVRKRKFDNWLNKKRSDLGMTEDSNDFDVFTENTNVVEVLHSKYHKIKLNRYVTELFSTITDLPLPEFDLVDENDIEDEGMEDEDEETEEDDTDTEFLEDEQFNDDQEEVDAYDNNTNVEVNEEIDYEQESENEDNDEDEEDEVDDEEEEEDDNDDLNTREIESTYEYEGITYTLQRGTDENGEETLYYTYDSQSLNSYGNNHSIDNYQYNTEEQQNQYNIDDINNEEECYQEDDSDVDSENSHNESEDLESVTEDKEIEKLEDINDVDEKDNLSNDEFDETNYKEEVDPLSIETVNNDEVNCTENISDLVDTKITNEK</sequence>
<feature type="compositionally biased region" description="Acidic residues" evidence="4">
    <location>
        <begin position="1838"/>
        <end position="1873"/>
    </location>
</feature>
<dbReference type="Gene3D" id="1.20.1160.11">
    <property type="entry name" value="Paired amphipathic helix"/>
    <property type="match status" value="2"/>
</dbReference>
<dbReference type="SUPFAM" id="SSF47762">
    <property type="entry name" value="PAH2 domain"/>
    <property type="match status" value="2"/>
</dbReference>
<dbReference type="InterPro" id="IPR039774">
    <property type="entry name" value="Sin3-like"/>
</dbReference>
<dbReference type="Proteomes" id="UP000038045">
    <property type="component" value="Unplaced"/>
</dbReference>
<feature type="compositionally biased region" description="Low complexity" evidence="4">
    <location>
        <begin position="1924"/>
        <end position="1940"/>
    </location>
</feature>
<dbReference type="PANTHER" id="PTHR12346">
    <property type="entry name" value="SIN3B-RELATED"/>
    <property type="match status" value="1"/>
</dbReference>
<name>A0A0N4ZU68_PARTI</name>
<feature type="region of interest" description="Disordered" evidence="4">
    <location>
        <begin position="773"/>
        <end position="800"/>
    </location>
</feature>
<dbReference type="FunFam" id="1.20.1160.11:FF:000001">
    <property type="entry name" value="Paired amphipathic helix protein Sin3"/>
    <property type="match status" value="1"/>
</dbReference>
<dbReference type="Pfam" id="PF02671">
    <property type="entry name" value="PAH"/>
    <property type="match status" value="2"/>
</dbReference>
<dbReference type="GO" id="GO:0003714">
    <property type="term" value="F:transcription corepressor activity"/>
    <property type="evidence" value="ECO:0007669"/>
    <property type="project" value="InterPro"/>
</dbReference>
<organism evidence="6 7">
    <name type="scientific">Parastrongyloides trichosuri</name>
    <name type="common">Possum-specific nematode worm</name>
    <dbReference type="NCBI Taxonomy" id="131310"/>
    <lineage>
        <taxon>Eukaryota</taxon>
        <taxon>Metazoa</taxon>
        <taxon>Ecdysozoa</taxon>
        <taxon>Nematoda</taxon>
        <taxon>Chromadorea</taxon>
        <taxon>Rhabditida</taxon>
        <taxon>Tylenchina</taxon>
        <taxon>Panagrolaimomorpha</taxon>
        <taxon>Strongyloidoidea</taxon>
        <taxon>Strongyloididae</taxon>
        <taxon>Parastrongyloides</taxon>
    </lineage>
</organism>
<keyword evidence="6" id="KW-1185">Reference proteome</keyword>
<dbReference type="PROSITE" id="PS51477">
    <property type="entry name" value="PAH"/>
    <property type="match status" value="2"/>
</dbReference>
<feature type="region of interest" description="Disordered" evidence="4">
    <location>
        <begin position="1417"/>
        <end position="1436"/>
    </location>
</feature>
<dbReference type="GO" id="GO:0005634">
    <property type="term" value="C:nucleus"/>
    <property type="evidence" value="ECO:0007669"/>
    <property type="project" value="UniProtKB-SubCell"/>
</dbReference>
<feature type="region of interest" description="Disordered" evidence="4">
    <location>
        <begin position="1796"/>
        <end position="2008"/>
    </location>
</feature>
<dbReference type="InterPro" id="IPR003822">
    <property type="entry name" value="PAH"/>
</dbReference>
<evidence type="ECO:0000256" key="2">
    <source>
        <dbReference type="ARBA" id="ARBA00023242"/>
    </source>
</evidence>
<protein>
    <submittedName>
        <fullName evidence="7">HDAC_interact domain-containing protein</fullName>
    </submittedName>
</protein>
<evidence type="ECO:0000313" key="7">
    <source>
        <dbReference type="WBParaSite" id="PTRK_0001213400.1"/>
    </source>
</evidence>